<dbReference type="AlphaFoldDB" id="A0A7N9DHD1"/>
<protein>
    <submittedName>
        <fullName evidence="4">Ankyrin repeat and death domain containing 1A</fullName>
    </submittedName>
</protein>
<dbReference type="Gene3D" id="1.25.40.20">
    <property type="entry name" value="Ankyrin repeat-containing domain"/>
    <property type="match status" value="1"/>
</dbReference>
<reference evidence="4" key="2">
    <citation type="submission" date="2025-08" db="UniProtKB">
        <authorList>
            <consortium name="Ensembl"/>
        </authorList>
    </citation>
    <scope>IDENTIFICATION</scope>
</reference>
<feature type="repeat" description="ANK" evidence="1">
    <location>
        <begin position="329"/>
        <end position="361"/>
    </location>
</feature>
<dbReference type="PRINTS" id="PR01415">
    <property type="entry name" value="ANKYRIN"/>
</dbReference>
<dbReference type="InterPro" id="IPR002110">
    <property type="entry name" value="Ankyrin_rpt"/>
</dbReference>
<name>A0A7N9DHD1_MACFA</name>
<feature type="repeat" description="ANK" evidence="1">
    <location>
        <begin position="296"/>
        <end position="328"/>
    </location>
</feature>
<dbReference type="Pfam" id="PF13637">
    <property type="entry name" value="Ank_4"/>
    <property type="match status" value="1"/>
</dbReference>
<dbReference type="GO" id="GO:0007165">
    <property type="term" value="P:signal transduction"/>
    <property type="evidence" value="ECO:0007669"/>
    <property type="project" value="InterPro"/>
</dbReference>
<dbReference type="SUPFAM" id="SSF48403">
    <property type="entry name" value="Ankyrin repeat"/>
    <property type="match status" value="1"/>
</dbReference>
<dbReference type="Gene3D" id="1.10.533.10">
    <property type="entry name" value="Death Domain, Fas"/>
    <property type="match status" value="1"/>
</dbReference>
<evidence type="ECO:0000259" key="3">
    <source>
        <dbReference type="PROSITE" id="PS50017"/>
    </source>
</evidence>
<accession>A0A7N9DHD1</accession>
<proteinExistence type="predicted"/>
<dbReference type="PROSITE" id="PS50297">
    <property type="entry name" value="ANK_REP_REGION"/>
    <property type="match status" value="5"/>
</dbReference>
<feature type="repeat" description="ANK" evidence="1">
    <location>
        <begin position="362"/>
        <end position="394"/>
    </location>
</feature>
<dbReference type="PANTHER" id="PTHR24125:SF0">
    <property type="entry name" value="ANKYRIN REPEAT AND DEATH DOMAIN-CONTAINING PROTEIN 1A"/>
    <property type="match status" value="1"/>
</dbReference>
<evidence type="ECO:0000256" key="1">
    <source>
        <dbReference type="PROSITE-ProRule" id="PRU00023"/>
    </source>
</evidence>
<evidence type="ECO:0000313" key="5">
    <source>
        <dbReference type="Proteomes" id="UP000233100"/>
    </source>
</evidence>
<dbReference type="SUPFAM" id="SSF47986">
    <property type="entry name" value="DEATH domain"/>
    <property type="match status" value="1"/>
</dbReference>
<feature type="repeat" description="ANK" evidence="1">
    <location>
        <begin position="230"/>
        <end position="262"/>
    </location>
</feature>
<dbReference type="Ensembl" id="ENSMFAT00000087538.1">
    <property type="protein sequence ID" value="ENSMFAP00000063396.1"/>
    <property type="gene ID" value="ENSMFAG00000041562.2"/>
</dbReference>
<dbReference type="InterPro" id="IPR011029">
    <property type="entry name" value="DEATH-like_dom_sf"/>
</dbReference>
<gene>
    <name evidence="4" type="primary">ANKDD1A</name>
</gene>
<feature type="repeat" description="ANK" evidence="1">
    <location>
        <begin position="162"/>
        <end position="194"/>
    </location>
</feature>
<dbReference type="SMART" id="SM00233">
    <property type="entry name" value="PH"/>
    <property type="match status" value="1"/>
</dbReference>
<evidence type="ECO:0000313" key="4">
    <source>
        <dbReference type="Ensembl" id="ENSMFAP00000063396.1"/>
    </source>
</evidence>
<dbReference type="PANTHER" id="PTHR24125">
    <property type="entry name" value="ANKYRIN REPEAT AND DEATH DOMAIN-CONTAINING PROTEIN"/>
    <property type="match status" value="1"/>
</dbReference>
<dbReference type="GeneTree" id="ENSGT00940000154170"/>
<keyword evidence="5" id="KW-1185">Reference proteome</keyword>
<dbReference type="Pfam" id="PF12796">
    <property type="entry name" value="Ank_2"/>
    <property type="match status" value="2"/>
</dbReference>
<feature type="domain" description="PH" evidence="2">
    <location>
        <begin position="18"/>
        <end position="119"/>
    </location>
</feature>
<dbReference type="PROSITE" id="PS50017">
    <property type="entry name" value="DEATH_DOMAIN"/>
    <property type="match status" value="1"/>
</dbReference>
<dbReference type="InterPro" id="IPR052457">
    <property type="entry name" value="Ankyrin-DD_containing_protein"/>
</dbReference>
<feature type="domain" description="Death" evidence="3">
    <location>
        <begin position="504"/>
        <end position="578"/>
    </location>
</feature>
<dbReference type="Pfam" id="PF00169">
    <property type="entry name" value="PH"/>
    <property type="match status" value="1"/>
</dbReference>
<dbReference type="CDD" id="cd13317">
    <property type="entry name" value="PH_PLEKHO1_PLEKHO2"/>
    <property type="match status" value="1"/>
</dbReference>
<dbReference type="InterPro" id="IPR036770">
    <property type="entry name" value="Ankyrin_rpt-contain_sf"/>
</dbReference>
<dbReference type="Bgee" id="ENSMFAG00000041562">
    <property type="expression patterns" value="Expressed in cerebellum and 8 other cell types or tissues"/>
</dbReference>
<keyword evidence="1" id="KW-0040">ANK repeat</keyword>
<organism evidence="4 5">
    <name type="scientific">Macaca fascicularis</name>
    <name type="common">Crab-eating macaque</name>
    <name type="synonym">Cynomolgus monkey</name>
    <dbReference type="NCBI Taxonomy" id="9541"/>
    <lineage>
        <taxon>Eukaryota</taxon>
        <taxon>Metazoa</taxon>
        <taxon>Chordata</taxon>
        <taxon>Craniata</taxon>
        <taxon>Vertebrata</taxon>
        <taxon>Euteleostomi</taxon>
        <taxon>Mammalia</taxon>
        <taxon>Eutheria</taxon>
        <taxon>Euarchontoglires</taxon>
        <taxon>Primates</taxon>
        <taxon>Haplorrhini</taxon>
        <taxon>Catarrhini</taxon>
        <taxon>Cercopithecidae</taxon>
        <taxon>Cercopithecinae</taxon>
        <taxon>Macaca</taxon>
    </lineage>
</organism>
<dbReference type="InterPro" id="IPR001849">
    <property type="entry name" value="PH_domain"/>
</dbReference>
<dbReference type="InterPro" id="IPR000488">
    <property type="entry name" value="Death_dom"/>
</dbReference>
<sequence length="591" mass="65824">MEEEGVKEAGEKPRGAQTVDKAGWIKKSSGGLLGFWKDRYLLLCQAQLLVYENEDDQKCVETVELGSYEKCQDLRALLKRKHRFILLRSPGNKVSDIKFQAPTGEEKESWIKALNEGINRGKNKAFDEVKVDKSCALEHVTRDRVRGGQRRRPPTRVHLKEFGMNALLLSAWFGHLRILQILVNSGAKIHCKSKDGLTLLHCAAQKGHVPVLAFIMEDLEDVALDHVDKMGRTAFHRAAEHGQLDALDFLVGSGCDHSVKDKEGNTALHLAAGRGHMAVLQRLVDIGLDLEEQNVEGLTALHAAAGGTHPDCVRLLLRAGSTVNALTQKNLSCLHYAALSGSEDVSRVLIHAGGCTNVADHQGASPLHLAVMHNFPALVQLLINSDSDLNAMDNRQQTPLHLAAEHAWQDIAEMLLIAGVDLNLRDKQGKTALAVAARSNHVSLVDMIIKADRFYKWEKDHLSCRDLSDPSGKSLSFKQDHRQETQHLRSVLWRLASRHLQPREWKKLAYSWDFTEAHVYAIEQQWTGTRSYQEHGHRMLLIWLHGVSTAGENPSKALFEGLVTIGRRDLAENIRKKANAAPSAPRRCTAM</sequence>
<dbReference type="PROSITE" id="PS50088">
    <property type="entry name" value="ANK_REPEAT"/>
    <property type="match status" value="7"/>
</dbReference>
<feature type="repeat" description="ANK" evidence="1">
    <location>
        <begin position="395"/>
        <end position="427"/>
    </location>
</feature>
<dbReference type="Gene3D" id="2.30.29.30">
    <property type="entry name" value="Pleckstrin-homology domain (PH domain)/Phosphotyrosine-binding domain (PTB)"/>
    <property type="match status" value="1"/>
</dbReference>
<evidence type="ECO:0000259" key="2">
    <source>
        <dbReference type="PROSITE" id="PS50003"/>
    </source>
</evidence>
<feature type="repeat" description="ANK" evidence="1">
    <location>
        <begin position="263"/>
        <end position="295"/>
    </location>
</feature>
<dbReference type="FunFam" id="2.30.29.30:FF:000490">
    <property type="entry name" value="Pleckstrin homology domain containing O2"/>
    <property type="match status" value="1"/>
</dbReference>
<reference evidence="4" key="3">
    <citation type="submission" date="2025-09" db="UniProtKB">
        <authorList>
            <consortium name="Ensembl"/>
        </authorList>
    </citation>
    <scope>IDENTIFICATION</scope>
</reference>
<dbReference type="CDD" id="cd01670">
    <property type="entry name" value="Death"/>
    <property type="match status" value="1"/>
</dbReference>
<dbReference type="PROSITE" id="PS50003">
    <property type="entry name" value="PH_DOMAIN"/>
    <property type="match status" value="1"/>
</dbReference>
<dbReference type="InterPro" id="IPR011993">
    <property type="entry name" value="PH-like_dom_sf"/>
</dbReference>
<dbReference type="Proteomes" id="UP000233100">
    <property type="component" value="Chromosome 7"/>
</dbReference>
<dbReference type="SUPFAM" id="SSF50729">
    <property type="entry name" value="PH domain-like"/>
    <property type="match status" value="1"/>
</dbReference>
<dbReference type="Pfam" id="PF00531">
    <property type="entry name" value="Death"/>
    <property type="match status" value="1"/>
</dbReference>
<reference evidence="4 5" key="1">
    <citation type="submission" date="2013-03" db="EMBL/GenBank/DDBJ databases">
        <authorList>
            <person name="Warren W."/>
            <person name="Wilson R.K."/>
        </authorList>
    </citation>
    <scope>NUCLEOTIDE SEQUENCE</scope>
</reference>
<dbReference type="SMART" id="SM00248">
    <property type="entry name" value="ANK"/>
    <property type="match status" value="9"/>
</dbReference>